<protein>
    <recommendedName>
        <fullName evidence="2">N-acetylmuramoyl-L-alanine amidase</fullName>
        <ecNumber evidence="2">3.5.1.28</ecNumber>
    </recommendedName>
</protein>
<evidence type="ECO:0000313" key="7">
    <source>
        <dbReference type="EMBL" id="MQP12818.1"/>
    </source>
</evidence>
<sequence>MFSKKILSLVAMWLLLVLNAFSANKRFTLVIDAGHGGHDAGALGTISKEKDINLSVALAFGRYVERNQPDVRVVYTRKTDVFIPLKERANIANRANADLFISVHTNALPAGKIARGFETYTLGMHRAKDNLDVAMRENSVISMEKGYQQTYQGFDPRSSESYIIFEFIQGKNMERSVELARMIQKSVCTGANRPNKGVHQAGFLVLRETSMPGCLIELGFITTPDEEQLLNSTNRVDDIARGIYQAFAQYKDRYDKGVSVPYRPTDDDKAEVPTIVPSDYKEEKAPAVAKPATRSTRVAHPRTAPVRKVEEPEHKQNQKKVVKAQNQTKDAPVFKVQILASSRVLRTGDSHLKGETEYDSYQENGMVKYTMGASTNYNEIYRLRKSLLEKFPEAFIIAFKNGQKYDVGQAIREYKQNKNK</sequence>
<feature type="chain" id="PRO_5025582882" description="N-acetylmuramoyl-L-alanine amidase" evidence="5">
    <location>
        <begin position="23"/>
        <end position="420"/>
    </location>
</feature>
<dbReference type="SUPFAM" id="SSF53187">
    <property type="entry name" value="Zn-dependent exopeptidases"/>
    <property type="match status" value="1"/>
</dbReference>
<feature type="compositionally biased region" description="Basic and acidic residues" evidence="4">
    <location>
        <begin position="307"/>
        <end position="316"/>
    </location>
</feature>
<organism evidence="7 8">
    <name type="scientific">Segatella copri</name>
    <dbReference type="NCBI Taxonomy" id="165179"/>
    <lineage>
        <taxon>Bacteria</taxon>
        <taxon>Pseudomonadati</taxon>
        <taxon>Bacteroidota</taxon>
        <taxon>Bacteroidia</taxon>
        <taxon>Bacteroidales</taxon>
        <taxon>Prevotellaceae</taxon>
        <taxon>Segatella</taxon>
    </lineage>
</organism>
<evidence type="ECO:0000256" key="4">
    <source>
        <dbReference type="SAM" id="MobiDB-lite"/>
    </source>
</evidence>
<comment type="caution">
    <text evidence="7">The sequence shown here is derived from an EMBL/GenBank/DDBJ whole genome shotgun (WGS) entry which is preliminary data.</text>
</comment>
<comment type="catalytic activity">
    <reaction evidence="1">
        <text>Hydrolyzes the link between N-acetylmuramoyl residues and L-amino acid residues in certain cell-wall glycopeptides.</text>
        <dbReference type="EC" id="3.5.1.28"/>
    </reaction>
</comment>
<dbReference type="PANTHER" id="PTHR30404:SF0">
    <property type="entry name" value="N-ACETYLMURAMOYL-L-ALANINE AMIDASE AMIC"/>
    <property type="match status" value="1"/>
</dbReference>
<dbReference type="GO" id="GO:0009253">
    <property type="term" value="P:peptidoglycan catabolic process"/>
    <property type="evidence" value="ECO:0007669"/>
    <property type="project" value="InterPro"/>
</dbReference>
<dbReference type="FunFam" id="3.40.630.40:FF:000005">
    <property type="entry name" value="N-acetylmuramoyl-L-alanine amidase (AmiA)"/>
    <property type="match status" value="1"/>
</dbReference>
<dbReference type="CDD" id="cd02696">
    <property type="entry name" value="MurNAc-LAA"/>
    <property type="match status" value="1"/>
</dbReference>
<dbReference type="RefSeq" id="WP_158464380.1">
    <property type="nucleotide sequence ID" value="NZ_VZAD01000099.1"/>
</dbReference>
<dbReference type="InterPro" id="IPR050695">
    <property type="entry name" value="N-acetylmuramoyl_amidase_3"/>
</dbReference>
<accession>A0A6A7WEN5</accession>
<feature type="signal peptide" evidence="5">
    <location>
        <begin position="1"/>
        <end position="22"/>
    </location>
</feature>
<dbReference type="Pfam" id="PF01520">
    <property type="entry name" value="Amidase_3"/>
    <property type="match status" value="1"/>
</dbReference>
<evidence type="ECO:0000256" key="2">
    <source>
        <dbReference type="ARBA" id="ARBA00011901"/>
    </source>
</evidence>
<evidence type="ECO:0000256" key="3">
    <source>
        <dbReference type="ARBA" id="ARBA00022801"/>
    </source>
</evidence>
<dbReference type="Proteomes" id="UP000384372">
    <property type="component" value="Unassembled WGS sequence"/>
</dbReference>
<feature type="domain" description="MurNAc-LAA" evidence="6">
    <location>
        <begin position="89"/>
        <end position="248"/>
    </location>
</feature>
<gene>
    <name evidence="7" type="ORF">F7D20_12825</name>
</gene>
<reference evidence="7 8" key="1">
    <citation type="submission" date="2019-09" db="EMBL/GenBank/DDBJ databases">
        <title>Distinct polysaccharide growth profiles of human intestinal Prevotella copri isolates.</title>
        <authorList>
            <person name="Fehlner-Peach H."/>
            <person name="Magnabosco C."/>
            <person name="Raghavan V."/>
            <person name="Scher J.U."/>
            <person name="Tett A."/>
            <person name="Cox L.M."/>
            <person name="Gottsegen C."/>
            <person name="Watters A."/>
            <person name="Wiltshire- Gordon J.D."/>
            <person name="Segata N."/>
            <person name="Bonneau R."/>
            <person name="Littman D.R."/>
        </authorList>
    </citation>
    <scope>NUCLEOTIDE SEQUENCE [LARGE SCALE GENOMIC DNA]</scope>
    <source>
        <strain evidence="8">iAQ1173</strain>
    </source>
</reference>
<feature type="region of interest" description="Disordered" evidence="4">
    <location>
        <begin position="281"/>
        <end position="326"/>
    </location>
</feature>
<keyword evidence="5" id="KW-0732">Signal</keyword>
<dbReference type="OrthoDB" id="9806267at2"/>
<dbReference type="SMART" id="SM00646">
    <property type="entry name" value="Ami_3"/>
    <property type="match status" value="1"/>
</dbReference>
<dbReference type="InterPro" id="IPR002508">
    <property type="entry name" value="MurNAc-LAA_cat"/>
</dbReference>
<dbReference type="EC" id="3.5.1.28" evidence="2"/>
<evidence type="ECO:0000313" key="8">
    <source>
        <dbReference type="Proteomes" id="UP000384372"/>
    </source>
</evidence>
<dbReference type="PANTHER" id="PTHR30404">
    <property type="entry name" value="N-ACETYLMURAMOYL-L-ALANINE AMIDASE"/>
    <property type="match status" value="1"/>
</dbReference>
<dbReference type="EMBL" id="VZAD01000099">
    <property type="protein sequence ID" value="MQP12818.1"/>
    <property type="molecule type" value="Genomic_DNA"/>
</dbReference>
<name>A0A6A7WEN5_9BACT</name>
<keyword evidence="3" id="KW-0378">Hydrolase</keyword>
<proteinExistence type="predicted"/>
<dbReference type="GO" id="GO:0008745">
    <property type="term" value="F:N-acetylmuramoyl-L-alanine amidase activity"/>
    <property type="evidence" value="ECO:0007669"/>
    <property type="project" value="UniProtKB-EC"/>
</dbReference>
<dbReference type="Gene3D" id="3.40.630.40">
    <property type="entry name" value="Zn-dependent exopeptidases"/>
    <property type="match status" value="1"/>
</dbReference>
<dbReference type="AlphaFoldDB" id="A0A6A7WEN5"/>
<evidence type="ECO:0000256" key="1">
    <source>
        <dbReference type="ARBA" id="ARBA00001561"/>
    </source>
</evidence>
<dbReference type="GO" id="GO:0030288">
    <property type="term" value="C:outer membrane-bounded periplasmic space"/>
    <property type="evidence" value="ECO:0007669"/>
    <property type="project" value="TreeGrafter"/>
</dbReference>
<keyword evidence="8" id="KW-1185">Reference proteome</keyword>
<evidence type="ECO:0000259" key="6">
    <source>
        <dbReference type="SMART" id="SM00646"/>
    </source>
</evidence>
<evidence type="ECO:0000256" key="5">
    <source>
        <dbReference type="SAM" id="SignalP"/>
    </source>
</evidence>